<protein>
    <submittedName>
        <fullName evidence="2">FMN reductase</fullName>
    </submittedName>
</protein>
<organism evidence="2 3">
    <name type="scientific">Paraburkholderia susongensis</name>
    <dbReference type="NCBI Taxonomy" id="1515439"/>
    <lineage>
        <taxon>Bacteria</taxon>
        <taxon>Pseudomonadati</taxon>
        <taxon>Pseudomonadota</taxon>
        <taxon>Betaproteobacteria</taxon>
        <taxon>Burkholderiales</taxon>
        <taxon>Burkholderiaceae</taxon>
        <taxon>Paraburkholderia</taxon>
    </lineage>
</organism>
<dbReference type="PANTHER" id="PTHR30543">
    <property type="entry name" value="CHROMATE REDUCTASE"/>
    <property type="match status" value="1"/>
</dbReference>
<feature type="domain" description="NADPH-dependent FMN reductase-like" evidence="1">
    <location>
        <begin position="34"/>
        <end position="173"/>
    </location>
</feature>
<dbReference type="InterPro" id="IPR050712">
    <property type="entry name" value="NAD(P)H-dep_reductase"/>
</dbReference>
<dbReference type="EMBL" id="FXAT01000002">
    <property type="protein sequence ID" value="SMG26332.1"/>
    <property type="molecule type" value="Genomic_DNA"/>
</dbReference>
<sequence>MKPRDNEHALQASDAAHVMAMASAGAAVPRRPLIVGVGGTLRPGSATERLLRVSLAAAEAAGADVEVIAGGALNLPIYTPGLTERAPAMQRVIDLYRRCDGLIIASPAYHGSVSGLIKNVLDYTEDLRGDARVYFDGCAIGCICCAAGWQAAGQTLTAMRSIAHALRGWPTPLGAMVNTSLPIFDVSGLLIDEAARMQLEIVGQQVTEFARKTLAFRG</sequence>
<evidence type="ECO:0000313" key="2">
    <source>
        <dbReference type="EMBL" id="SMG26332.1"/>
    </source>
</evidence>
<dbReference type="GO" id="GO:0005829">
    <property type="term" value="C:cytosol"/>
    <property type="evidence" value="ECO:0007669"/>
    <property type="project" value="TreeGrafter"/>
</dbReference>
<evidence type="ECO:0000313" key="3">
    <source>
        <dbReference type="Proteomes" id="UP000193228"/>
    </source>
</evidence>
<keyword evidence="3" id="KW-1185">Reference proteome</keyword>
<dbReference type="GO" id="GO:0016491">
    <property type="term" value="F:oxidoreductase activity"/>
    <property type="evidence" value="ECO:0007669"/>
    <property type="project" value="InterPro"/>
</dbReference>
<dbReference type="RefSeq" id="WP_208625910.1">
    <property type="nucleotide sequence ID" value="NZ_FXAT01000002.1"/>
</dbReference>
<evidence type="ECO:0000259" key="1">
    <source>
        <dbReference type="Pfam" id="PF03358"/>
    </source>
</evidence>
<dbReference type="Gene3D" id="3.40.50.360">
    <property type="match status" value="1"/>
</dbReference>
<dbReference type="SUPFAM" id="SSF52218">
    <property type="entry name" value="Flavoproteins"/>
    <property type="match status" value="1"/>
</dbReference>
<proteinExistence type="predicted"/>
<dbReference type="InterPro" id="IPR029039">
    <property type="entry name" value="Flavoprotein-like_sf"/>
</dbReference>
<dbReference type="InterPro" id="IPR005025">
    <property type="entry name" value="FMN_Rdtase-like_dom"/>
</dbReference>
<dbReference type="Proteomes" id="UP000193228">
    <property type="component" value="Unassembled WGS sequence"/>
</dbReference>
<dbReference type="PANTHER" id="PTHR30543:SF21">
    <property type="entry name" value="NAD(P)H-DEPENDENT FMN REDUCTASE LOT6"/>
    <property type="match status" value="1"/>
</dbReference>
<dbReference type="GO" id="GO:0010181">
    <property type="term" value="F:FMN binding"/>
    <property type="evidence" value="ECO:0007669"/>
    <property type="project" value="TreeGrafter"/>
</dbReference>
<dbReference type="AlphaFoldDB" id="A0A1X7JEN0"/>
<reference evidence="3" key="1">
    <citation type="submission" date="2017-04" db="EMBL/GenBank/DDBJ databases">
        <authorList>
            <person name="Varghese N."/>
            <person name="Submissions S."/>
        </authorList>
    </citation>
    <scope>NUCLEOTIDE SEQUENCE [LARGE SCALE GENOMIC DNA]</scope>
    <source>
        <strain evidence="3">LMG 29540</strain>
    </source>
</reference>
<gene>
    <name evidence="2" type="ORF">SAMN06265784_102517</name>
</gene>
<accession>A0A1X7JEN0</accession>
<dbReference type="STRING" id="1515439.SAMN06265784_102517"/>
<dbReference type="Pfam" id="PF03358">
    <property type="entry name" value="FMN_red"/>
    <property type="match status" value="1"/>
</dbReference>
<name>A0A1X7JEN0_9BURK</name>